<reference evidence="2" key="1">
    <citation type="submission" date="2021-03" db="EMBL/GenBank/DDBJ databases">
        <title>Plesiomonas shigelloides zfcc0051, isolated from zebrafish feces.</title>
        <authorList>
            <person name="Vanderhoek Z."/>
            <person name="Gaulke C."/>
        </authorList>
    </citation>
    <scope>NUCLEOTIDE SEQUENCE</scope>
    <source>
        <strain evidence="2">Zfcc0051</strain>
    </source>
</reference>
<feature type="region of interest" description="Disordered" evidence="1">
    <location>
        <begin position="1"/>
        <end position="26"/>
    </location>
</feature>
<organism evidence="2 3">
    <name type="scientific">Plesiomonas shigelloides</name>
    <name type="common">Aeromonas shigelloides</name>
    <dbReference type="NCBI Taxonomy" id="703"/>
    <lineage>
        <taxon>Bacteria</taxon>
        <taxon>Pseudomonadati</taxon>
        <taxon>Pseudomonadota</taxon>
        <taxon>Gammaproteobacteria</taxon>
        <taxon>Enterobacterales</taxon>
        <taxon>Enterobacteriaceae</taxon>
        <taxon>Plesiomonas</taxon>
    </lineage>
</organism>
<evidence type="ECO:0000313" key="3">
    <source>
        <dbReference type="Proteomes" id="UP000664658"/>
    </source>
</evidence>
<proteinExistence type="predicted"/>
<sequence length="81" mass="9243">LLTPQPITREQWQQIKPDTSPAWSHHGPSVAFTDPHSFLFHPKPDAFRWLSGRWDAAYTDMPADALIIAKGTQLFKWRGSS</sequence>
<dbReference type="AlphaFoldDB" id="A0A8I1W9W8"/>
<feature type="non-terminal residue" evidence="2">
    <location>
        <position position="1"/>
    </location>
</feature>
<comment type="caution">
    <text evidence="2">The sequence shown here is derived from an EMBL/GenBank/DDBJ whole genome shotgun (WGS) entry which is preliminary data.</text>
</comment>
<protein>
    <submittedName>
        <fullName evidence="2">Uncharacterized protein</fullName>
    </submittedName>
</protein>
<gene>
    <name evidence="2" type="ORF">J2R62_17900</name>
</gene>
<dbReference type="EMBL" id="JAFNAA010000193">
    <property type="protein sequence ID" value="MBO1110013.1"/>
    <property type="molecule type" value="Genomic_DNA"/>
</dbReference>
<accession>A0A8I1W9W8</accession>
<dbReference type="RefSeq" id="WP_207542899.1">
    <property type="nucleotide sequence ID" value="NZ_JAFNAA010000193.1"/>
</dbReference>
<name>A0A8I1W9W8_PLESH</name>
<feature type="compositionally biased region" description="Polar residues" evidence="1">
    <location>
        <begin position="1"/>
        <end position="17"/>
    </location>
</feature>
<dbReference type="Proteomes" id="UP000664658">
    <property type="component" value="Unassembled WGS sequence"/>
</dbReference>
<evidence type="ECO:0000313" key="2">
    <source>
        <dbReference type="EMBL" id="MBO1110013.1"/>
    </source>
</evidence>
<evidence type="ECO:0000256" key="1">
    <source>
        <dbReference type="SAM" id="MobiDB-lite"/>
    </source>
</evidence>